<evidence type="ECO:0000313" key="1">
    <source>
        <dbReference type="EMBL" id="MFD0860787.1"/>
    </source>
</evidence>
<sequence length="244" mass="28406">MKKSFLIIGIGLLYFTSFSQGTRPAFGQAGDPQAQKAWEELRRKVYSKKEISVSNIKGSPFENDNFVPAVIVYEGKAEKEIFARFDAYNDEVEFKQFENENAEVYALHKSSKISCRFGAQELFYLPYKTDGGQSRIGYMYLQFKGNHYWFYARKKKIIMEKKKAYNSLQRSFPARFSEVEEFFIGKPNETLRSVSLRKKKIIEALDEADHQKAKDFVKEQKLNLKEPSQVIALLKYLDSYQDSP</sequence>
<name>A0ABW3CU99_9FLAO</name>
<dbReference type="RefSeq" id="WP_386402588.1">
    <property type="nucleotide sequence ID" value="NZ_JBHTJH010000001.1"/>
</dbReference>
<reference evidence="2" key="1">
    <citation type="journal article" date="2019" name="Int. J. Syst. Evol. Microbiol.">
        <title>The Global Catalogue of Microorganisms (GCM) 10K type strain sequencing project: providing services to taxonomists for standard genome sequencing and annotation.</title>
        <authorList>
            <consortium name="The Broad Institute Genomics Platform"/>
            <consortium name="The Broad Institute Genome Sequencing Center for Infectious Disease"/>
            <person name="Wu L."/>
            <person name="Ma J."/>
        </authorList>
    </citation>
    <scope>NUCLEOTIDE SEQUENCE [LARGE SCALE GENOMIC DNA]</scope>
    <source>
        <strain evidence="2">CCUG 62952</strain>
    </source>
</reference>
<gene>
    <name evidence="1" type="ORF">ACFQ1M_01095</name>
</gene>
<proteinExistence type="predicted"/>
<comment type="caution">
    <text evidence="1">The sequence shown here is derived from an EMBL/GenBank/DDBJ whole genome shotgun (WGS) entry which is preliminary data.</text>
</comment>
<dbReference type="Proteomes" id="UP001596978">
    <property type="component" value="Unassembled WGS sequence"/>
</dbReference>
<protein>
    <submittedName>
        <fullName evidence="1">Uncharacterized protein</fullName>
    </submittedName>
</protein>
<dbReference type="EMBL" id="JBHTJH010000001">
    <property type="protein sequence ID" value="MFD0860787.1"/>
    <property type="molecule type" value="Genomic_DNA"/>
</dbReference>
<keyword evidence="2" id="KW-1185">Reference proteome</keyword>
<evidence type="ECO:0000313" key="2">
    <source>
        <dbReference type="Proteomes" id="UP001596978"/>
    </source>
</evidence>
<accession>A0ABW3CU99</accession>
<organism evidence="1 2">
    <name type="scientific">Sungkyunkwania multivorans</name>
    <dbReference type="NCBI Taxonomy" id="1173618"/>
    <lineage>
        <taxon>Bacteria</taxon>
        <taxon>Pseudomonadati</taxon>
        <taxon>Bacteroidota</taxon>
        <taxon>Flavobacteriia</taxon>
        <taxon>Flavobacteriales</taxon>
        <taxon>Flavobacteriaceae</taxon>
        <taxon>Sungkyunkwania</taxon>
    </lineage>
</organism>